<accession>A0ACC1SV70</accession>
<reference evidence="1" key="1">
    <citation type="submission" date="2022-08" db="EMBL/GenBank/DDBJ databases">
        <title>Genome Sequence of Fusarium decemcellulare.</title>
        <authorList>
            <person name="Buettner E."/>
        </authorList>
    </citation>
    <scope>NUCLEOTIDE SEQUENCE</scope>
    <source>
        <strain evidence="1">Babe19</strain>
    </source>
</reference>
<gene>
    <name evidence="1" type="ORF">NM208_g1701</name>
</gene>
<dbReference type="Proteomes" id="UP001148629">
    <property type="component" value="Unassembled WGS sequence"/>
</dbReference>
<evidence type="ECO:0000313" key="1">
    <source>
        <dbReference type="EMBL" id="KAJ3547068.1"/>
    </source>
</evidence>
<name>A0ACC1SV70_9HYPO</name>
<sequence>MSSAISSSAASVSFEDGSGPGDSGIETSPSLQPRSKPNGTTGGEKKPRVLDKEGTFASSSGILSDFERLGVREETSSTSAQQPPEVSDNGTDGDNPAIPDDPFDNEKSRILFDAIDRLQSWGSHKFLDIPQLVIVGEQSSGKSSLLKTLTDIPFPVKSGCGTRFPIRVVSRRTAPGSSDSFRIVVEQPPHAVAGLEFADATAYEYLLKGGTLSMAEFEAALEDLSENYIGIRKGRGQLKRNFVPDVVKVELSGPNRSPFSILDLPGLVSSQYNVNPSEVRGTHELAKQYISREENIVICTIPATSELSNQPVFDMCVEKVKNKERLIGVFTKCDAVRSDDEIATLVSSANGNVDEGIPTFLDGAFVVCNKVVLESGTSTSESAEQEVFGREAWSQIKASRKGSTKLKNSLGEKLASRIETAFPLLEKSILAQLHDKLTKKAELGEPCNNHSERQAYLNQYVRKYSDCAVLALRRPGILESSTMELRQEIKTLNDQFGTVMRFVGMSWTFQDLNADPHSVIKQYKAMIDDTGLSNDVRDHRAAEILTPTFHSPDDHMGQVSDIPAFNEFKRVETLQDFAVTVEAALGRFGASQPPGVINSDIYPVIYRLQVSKWGKIAQEHLQRVKDALRRSYEEILTSVCPDSGSTSILHQELNARLQTMFSHTSQEATRRLEAYSKQETEAELLQTNNPEFNKNLQGWRFLRYARAFRNEPGNDQGQQLSPSGKQEKMWENMDFSSTTRMVYDIHDVVKVYYEIALESFIRHVSQTIVEGFVMDKDGPLSKLTSEYVLGLSEEEVKEISREDGATAEMREQLKADIAKLQGAQQIAQTARDKVNALKAA</sequence>
<evidence type="ECO:0000313" key="2">
    <source>
        <dbReference type="Proteomes" id="UP001148629"/>
    </source>
</evidence>
<protein>
    <submittedName>
        <fullName evidence="1">Uncharacterized protein</fullName>
    </submittedName>
</protein>
<proteinExistence type="predicted"/>
<keyword evidence="2" id="KW-1185">Reference proteome</keyword>
<organism evidence="1 2">
    <name type="scientific">Fusarium decemcellulare</name>
    <dbReference type="NCBI Taxonomy" id="57161"/>
    <lineage>
        <taxon>Eukaryota</taxon>
        <taxon>Fungi</taxon>
        <taxon>Dikarya</taxon>
        <taxon>Ascomycota</taxon>
        <taxon>Pezizomycotina</taxon>
        <taxon>Sordariomycetes</taxon>
        <taxon>Hypocreomycetidae</taxon>
        <taxon>Hypocreales</taxon>
        <taxon>Nectriaceae</taxon>
        <taxon>Fusarium</taxon>
        <taxon>Fusarium decemcellulare species complex</taxon>
    </lineage>
</organism>
<comment type="caution">
    <text evidence="1">The sequence shown here is derived from an EMBL/GenBank/DDBJ whole genome shotgun (WGS) entry which is preliminary data.</text>
</comment>
<dbReference type="EMBL" id="JANRMS010000091">
    <property type="protein sequence ID" value="KAJ3547068.1"/>
    <property type="molecule type" value="Genomic_DNA"/>
</dbReference>